<dbReference type="Proteomes" id="UP000019473">
    <property type="component" value="Unassembled WGS sequence"/>
</dbReference>
<comment type="caution">
    <text evidence="3">The sequence shown here is derived from an EMBL/GenBank/DDBJ whole genome shotgun (WGS) entry which is preliminary data.</text>
</comment>
<feature type="compositionally biased region" description="Polar residues" evidence="1">
    <location>
        <begin position="681"/>
        <end position="691"/>
    </location>
</feature>
<dbReference type="SMART" id="SM00317">
    <property type="entry name" value="SET"/>
    <property type="match status" value="1"/>
</dbReference>
<dbReference type="GeneID" id="19178044"/>
<dbReference type="PANTHER" id="PTHR47325">
    <property type="entry name" value="HISTONE-LYSINE N-METHYLTRANSFERASE SUVR5"/>
    <property type="match status" value="1"/>
</dbReference>
<dbReference type="PROSITE" id="PS50280">
    <property type="entry name" value="SET"/>
    <property type="match status" value="1"/>
</dbReference>
<evidence type="ECO:0000259" key="2">
    <source>
        <dbReference type="PROSITE" id="PS50280"/>
    </source>
</evidence>
<dbReference type="InterPro" id="IPR001214">
    <property type="entry name" value="SET_dom"/>
</dbReference>
<accession>W9WDC8</accession>
<gene>
    <name evidence="3" type="ORF">A1O7_03449</name>
</gene>
<dbReference type="InterPro" id="IPR046341">
    <property type="entry name" value="SET_dom_sf"/>
</dbReference>
<feature type="compositionally biased region" description="Basic and acidic residues" evidence="1">
    <location>
        <begin position="692"/>
        <end position="707"/>
    </location>
</feature>
<feature type="compositionally biased region" description="Polar residues" evidence="1">
    <location>
        <begin position="73"/>
        <end position="92"/>
    </location>
</feature>
<name>W9WDC8_9EURO</name>
<dbReference type="VEuPathDB" id="FungiDB:A1O7_03449"/>
<sequence length="737" mass="82303">MSSQAQDLQPGQNDGNLGRGQRKTKPTAKGEAYRNTLSRRGIAQGATPSQTPAQGTTQAQSQDAAQTDRRVTRSQTRGIVNNPDNATSNGTGNRHRRAPISKVKIDGLMTKIYEEIRCAAINKLSSRTNEIYAVREFLFQARLRRFFDLQPEDERENLRRCLEEYDVHHPRGGSVAQDVKRALDFPEPDRLTEFCDGPKLLLLTFCAHSASFRDVIRRSDADSRREGLSRWVDIYPVIESCKSSLELFARCFDFDWVGNLQAFEKHFDTLLRYVYSDERESLEGINQSNFGIGEGDLAETHQIPDEEESYVHHHWALPTEDDQPAVRPTIEYTVTRDMERAPFVNDFYAIVDRPRIRRKAKKAKLPVTLPLGSSLTLKQLDIIRSVILDPSNHTWPPGAFSNVLERPDFCGAAGHKCKACGVAAPDPVDQSKADNETVVIDSNGNAEPEPEHASSPGYPCQCTFNELMELRNDKRAGFTHPDSLLIELFTTNDKGRDIRSLQRIPKDTFIGEYVGEIYPVRDVDTGKTITRYGHPDGNVYHFSVPIGAPPSPGTTDNRPSFTVDSAHLGNWTRFMNHHCYPNVSFYTVNVGQVWTTVIRTVREIKFREEITVHYGPNYFYYRGLDCRCGHARCKLKNVSQGVKSRKRTRFGGEVSGSDSASISASSEEEQRNGMTKFARRGTSTKSKSATDGQDKEDVRPTGKENGKGKGKASGGGGSSKGKSKGKGKAAKKGGTRR</sequence>
<feature type="region of interest" description="Disordered" evidence="1">
    <location>
        <begin position="1"/>
        <end position="99"/>
    </location>
</feature>
<feature type="compositionally biased region" description="Low complexity" evidence="1">
    <location>
        <begin position="53"/>
        <end position="65"/>
    </location>
</feature>
<feature type="compositionally biased region" description="Polar residues" evidence="1">
    <location>
        <begin position="1"/>
        <end position="15"/>
    </location>
</feature>
<evidence type="ECO:0000313" key="3">
    <source>
        <dbReference type="EMBL" id="EXJ63005.1"/>
    </source>
</evidence>
<feature type="region of interest" description="Disordered" evidence="1">
    <location>
        <begin position="637"/>
        <end position="737"/>
    </location>
</feature>
<protein>
    <recommendedName>
        <fullName evidence="2">SET domain-containing protein</fullName>
    </recommendedName>
</protein>
<organism evidence="3 4">
    <name type="scientific">Cladophialophora yegresii CBS 114405</name>
    <dbReference type="NCBI Taxonomy" id="1182544"/>
    <lineage>
        <taxon>Eukaryota</taxon>
        <taxon>Fungi</taxon>
        <taxon>Dikarya</taxon>
        <taxon>Ascomycota</taxon>
        <taxon>Pezizomycotina</taxon>
        <taxon>Eurotiomycetes</taxon>
        <taxon>Chaetothyriomycetidae</taxon>
        <taxon>Chaetothyriales</taxon>
        <taxon>Herpotrichiellaceae</taxon>
        <taxon>Cladophialophora</taxon>
    </lineage>
</organism>
<evidence type="ECO:0000313" key="4">
    <source>
        <dbReference type="Proteomes" id="UP000019473"/>
    </source>
</evidence>
<reference evidence="3 4" key="1">
    <citation type="submission" date="2013-03" db="EMBL/GenBank/DDBJ databases">
        <title>The Genome Sequence of Cladophialophora yegresii CBS 114405.</title>
        <authorList>
            <consortium name="The Broad Institute Genomics Platform"/>
            <person name="Cuomo C."/>
            <person name="de Hoog S."/>
            <person name="Gorbushina A."/>
            <person name="Walker B."/>
            <person name="Young S.K."/>
            <person name="Zeng Q."/>
            <person name="Gargeya S."/>
            <person name="Fitzgerald M."/>
            <person name="Haas B."/>
            <person name="Abouelleil A."/>
            <person name="Allen A.W."/>
            <person name="Alvarado L."/>
            <person name="Arachchi H.M."/>
            <person name="Berlin A.M."/>
            <person name="Chapman S.B."/>
            <person name="Gainer-Dewar J."/>
            <person name="Goldberg J."/>
            <person name="Griggs A."/>
            <person name="Gujja S."/>
            <person name="Hansen M."/>
            <person name="Howarth C."/>
            <person name="Imamovic A."/>
            <person name="Ireland A."/>
            <person name="Larimer J."/>
            <person name="McCowan C."/>
            <person name="Murphy C."/>
            <person name="Pearson M."/>
            <person name="Poon T.W."/>
            <person name="Priest M."/>
            <person name="Roberts A."/>
            <person name="Saif S."/>
            <person name="Shea T."/>
            <person name="Sisk P."/>
            <person name="Sykes S."/>
            <person name="Wortman J."/>
            <person name="Nusbaum C."/>
            <person name="Birren B."/>
        </authorList>
    </citation>
    <scope>NUCLEOTIDE SEQUENCE [LARGE SCALE GENOMIC DNA]</scope>
    <source>
        <strain evidence="3 4">CBS 114405</strain>
    </source>
</reference>
<dbReference type="SUPFAM" id="SSF82199">
    <property type="entry name" value="SET domain"/>
    <property type="match status" value="1"/>
</dbReference>
<dbReference type="PANTHER" id="PTHR47325:SF1">
    <property type="entry name" value="HISTONE-LYSINE N-METHYLTRANSFERASE SUVR5"/>
    <property type="match status" value="1"/>
</dbReference>
<dbReference type="Gene3D" id="2.170.270.10">
    <property type="entry name" value="SET domain"/>
    <property type="match status" value="1"/>
</dbReference>
<proteinExistence type="predicted"/>
<dbReference type="OrthoDB" id="308383at2759"/>
<dbReference type="AlphaFoldDB" id="W9WDC8"/>
<keyword evidence="4" id="KW-1185">Reference proteome</keyword>
<feature type="domain" description="SET" evidence="2">
    <location>
        <begin position="484"/>
        <end position="615"/>
    </location>
</feature>
<feature type="compositionally biased region" description="Basic residues" evidence="1">
    <location>
        <begin position="721"/>
        <end position="737"/>
    </location>
</feature>
<evidence type="ECO:0000256" key="1">
    <source>
        <dbReference type="SAM" id="MobiDB-lite"/>
    </source>
</evidence>
<dbReference type="eggNOG" id="KOG1082">
    <property type="taxonomic scope" value="Eukaryota"/>
</dbReference>
<dbReference type="RefSeq" id="XP_007755659.1">
    <property type="nucleotide sequence ID" value="XM_007757469.1"/>
</dbReference>
<feature type="compositionally biased region" description="Low complexity" evidence="1">
    <location>
        <begin position="655"/>
        <end position="665"/>
    </location>
</feature>
<dbReference type="STRING" id="1182544.W9WDC8"/>
<dbReference type="Pfam" id="PF00856">
    <property type="entry name" value="SET"/>
    <property type="match status" value="1"/>
</dbReference>
<dbReference type="EMBL" id="AMGW01000002">
    <property type="protein sequence ID" value="EXJ63005.1"/>
    <property type="molecule type" value="Genomic_DNA"/>
</dbReference>
<dbReference type="HOGENOM" id="CLU_020319_0_0_1"/>